<evidence type="ECO:0000256" key="1">
    <source>
        <dbReference type="SAM" id="MobiDB-lite"/>
    </source>
</evidence>
<evidence type="ECO:0000313" key="3">
    <source>
        <dbReference type="Proteomes" id="UP001161757"/>
    </source>
</evidence>
<feature type="compositionally biased region" description="Basic and acidic residues" evidence="1">
    <location>
        <begin position="162"/>
        <end position="172"/>
    </location>
</feature>
<proteinExistence type="predicted"/>
<comment type="caution">
    <text evidence="2">The sequence shown here is derived from an EMBL/GenBank/DDBJ whole genome shotgun (WGS) entry which is preliminary data.</text>
</comment>
<dbReference type="Proteomes" id="UP001161757">
    <property type="component" value="Unassembled WGS sequence"/>
</dbReference>
<sequence>MYGLPEPVAESERVAMYDSMQYFLNNDAERQDDLLRYLQDRDPAIWRKIRDNVPYGPQDLSDETVRAISQIVYRHDTAKDVQLDVPQEQMTQKMMDFNDTYIVKLTEAKSAELQGLISSVVPRIALNPKGAQMKPSSLPENVQLMIHRYLRKHLPEEVKQQIKKEEADHDGDVDMTDAASPTPSEIEVKEFLEYWEYLEERERLIKLGEHEKAKKLEESEEIKNLVQRLNGT</sequence>
<dbReference type="EMBL" id="JAJGCB010000010">
    <property type="protein sequence ID" value="KAJ8990650.1"/>
    <property type="molecule type" value="Genomic_DNA"/>
</dbReference>
<reference evidence="2" key="1">
    <citation type="submission" date="2023-01" db="EMBL/GenBank/DDBJ databases">
        <title>Exophiala dermititidis isolated from Cystic Fibrosis Patient.</title>
        <authorList>
            <person name="Kurbessoian T."/>
            <person name="Crocker A."/>
            <person name="Murante D."/>
            <person name="Hogan D.A."/>
            <person name="Stajich J.E."/>
        </authorList>
    </citation>
    <scope>NUCLEOTIDE SEQUENCE</scope>
    <source>
        <strain evidence="2">Ex8</strain>
    </source>
</reference>
<organism evidence="2 3">
    <name type="scientific">Exophiala dermatitidis</name>
    <name type="common">Black yeast-like fungus</name>
    <name type="synonym">Wangiella dermatitidis</name>
    <dbReference type="NCBI Taxonomy" id="5970"/>
    <lineage>
        <taxon>Eukaryota</taxon>
        <taxon>Fungi</taxon>
        <taxon>Dikarya</taxon>
        <taxon>Ascomycota</taxon>
        <taxon>Pezizomycotina</taxon>
        <taxon>Eurotiomycetes</taxon>
        <taxon>Chaetothyriomycetidae</taxon>
        <taxon>Chaetothyriales</taxon>
        <taxon>Herpotrichiellaceae</taxon>
        <taxon>Exophiala</taxon>
    </lineage>
</organism>
<gene>
    <name evidence="2" type="ORF">HRR80_005427</name>
</gene>
<protein>
    <submittedName>
        <fullName evidence="2">Uncharacterized protein</fullName>
    </submittedName>
</protein>
<name>A0AAN6ES60_EXODE</name>
<accession>A0AAN6ES60</accession>
<evidence type="ECO:0000313" key="2">
    <source>
        <dbReference type="EMBL" id="KAJ8990650.1"/>
    </source>
</evidence>
<feature type="region of interest" description="Disordered" evidence="1">
    <location>
        <begin position="162"/>
        <end position="182"/>
    </location>
</feature>
<dbReference type="AlphaFoldDB" id="A0AAN6ES60"/>